<keyword evidence="5" id="KW-0521">NADP</keyword>
<dbReference type="SUPFAM" id="SSF51905">
    <property type="entry name" value="FAD/NAD(P)-binding domain"/>
    <property type="match status" value="3"/>
</dbReference>
<evidence type="ECO:0000256" key="6">
    <source>
        <dbReference type="ARBA" id="ARBA00023002"/>
    </source>
</evidence>
<gene>
    <name evidence="7" type="ORF">UCRNP2_1917</name>
</gene>
<name>R1GSU8_BOTPV</name>
<dbReference type="AlphaFoldDB" id="R1GSU8"/>
<evidence type="ECO:0000313" key="7">
    <source>
        <dbReference type="EMBL" id="EOD51326.1"/>
    </source>
</evidence>
<comment type="cofactor">
    <cofactor evidence="1">
        <name>FAD</name>
        <dbReference type="ChEBI" id="CHEBI:57692"/>
    </cofactor>
</comment>
<accession>R1GSU8</accession>
<evidence type="ECO:0000256" key="5">
    <source>
        <dbReference type="ARBA" id="ARBA00022857"/>
    </source>
</evidence>
<dbReference type="Proteomes" id="UP000013521">
    <property type="component" value="Unassembled WGS sequence"/>
</dbReference>
<keyword evidence="4" id="KW-0274">FAD</keyword>
<dbReference type="EMBL" id="KB915882">
    <property type="protein sequence ID" value="EOD51326.1"/>
    <property type="molecule type" value="Genomic_DNA"/>
</dbReference>
<dbReference type="PANTHER" id="PTHR43098:SF2">
    <property type="entry name" value="FAD-BINDING MONOOXYGENASE AUSB-RELATED"/>
    <property type="match status" value="1"/>
</dbReference>
<dbReference type="InterPro" id="IPR020946">
    <property type="entry name" value="Flavin_mOase-like"/>
</dbReference>
<evidence type="ECO:0000313" key="8">
    <source>
        <dbReference type="Proteomes" id="UP000013521"/>
    </source>
</evidence>
<keyword evidence="7" id="KW-0503">Monooxygenase</keyword>
<comment type="similarity">
    <text evidence="2">Belongs to the FAD-binding monooxygenase family.</text>
</comment>
<dbReference type="Gene3D" id="3.50.50.60">
    <property type="entry name" value="FAD/NAD(P)-binding domain"/>
    <property type="match status" value="2"/>
</dbReference>
<dbReference type="PANTHER" id="PTHR43098">
    <property type="entry name" value="L-ORNITHINE N(5)-MONOOXYGENASE-RELATED"/>
    <property type="match status" value="1"/>
</dbReference>
<keyword evidence="6" id="KW-0560">Oxidoreductase</keyword>
<dbReference type="OrthoDB" id="66881at2759"/>
<dbReference type="eggNOG" id="ENOG502SHCE">
    <property type="taxonomic scope" value="Eukaryota"/>
</dbReference>
<dbReference type="GO" id="GO:0050660">
    <property type="term" value="F:flavin adenine dinucleotide binding"/>
    <property type="evidence" value="ECO:0007669"/>
    <property type="project" value="InterPro"/>
</dbReference>
<dbReference type="GO" id="GO:0004499">
    <property type="term" value="F:N,N-dimethylaniline monooxygenase activity"/>
    <property type="evidence" value="ECO:0007669"/>
    <property type="project" value="InterPro"/>
</dbReference>
<dbReference type="Pfam" id="PF13450">
    <property type="entry name" value="NAD_binding_8"/>
    <property type="match status" value="1"/>
</dbReference>
<protein>
    <submittedName>
        <fullName evidence="7">Putative flavin-binding monooxygenase-like family protein</fullName>
    </submittedName>
</protein>
<dbReference type="InterPro" id="IPR050775">
    <property type="entry name" value="FAD-binding_Monooxygenases"/>
</dbReference>
<dbReference type="InterPro" id="IPR036188">
    <property type="entry name" value="FAD/NAD-bd_sf"/>
</dbReference>
<sequence length="640" mass="70554">MAGSISLEAPQAGPDPKVLQKYEEERQKRVREDGQSQFIDLDKTDRFKYLGDDPWVDHDALNAQEPPLSDGSQCQFLIYGAGFGGLCYAVRLIEAGFCVEDICIVDTAGGFGGTWYWNRYPGLMCDVESYIYLPLLEETGFMPKHKYSYGPEIRGHAERIASKWNLKALFRTQVKSQTWDESRKQWAVNMTEGRGPGQEARDLQVHSNFVVIAGGILNVPHIPKLAGLEDFKGQHFHSSRWDYKITGGSEHDQQLTELKGKRVGFIGTGATAVQAVPVLAKYAKELYVFQRTPSACDTRGQRETTPEDWKKIAYRPGWQRERRENFNSFIFGNPEGTENLVNDGWTTFPSYQVVLGGPLLAPSDIPAHIDRMNALDFPRSERVRARVDALVKDPATAASLKAYYPGWCKRPTYHDEFLQTFNAPHVHLIDTAGAGISHLTPTSVVANNTAHPIDILILGTGYRPPMPGSWALNAGGVKVTGRDGLDMDGKWAAVGAATLHGVAAHGFPNLLLWSPTQTGMTANAVAVADDVARHAAYVVREARRRAGGVDAFALQPSREAEEAWATESAARAAWFAPLFGCTPSYLNMEGDAERRMAAGGEEERAKAGRAAHWAGGAAEYNARIKAWRDEGGMQGIEIWT</sequence>
<evidence type="ECO:0000256" key="3">
    <source>
        <dbReference type="ARBA" id="ARBA00022630"/>
    </source>
</evidence>
<dbReference type="Pfam" id="PF00743">
    <property type="entry name" value="FMO-like"/>
    <property type="match status" value="1"/>
</dbReference>
<keyword evidence="3" id="KW-0285">Flavoprotein</keyword>
<dbReference type="GO" id="GO:0050661">
    <property type="term" value="F:NADP binding"/>
    <property type="evidence" value="ECO:0007669"/>
    <property type="project" value="InterPro"/>
</dbReference>
<dbReference type="HOGENOM" id="CLU_006937_8_2_1"/>
<proteinExistence type="inferred from homology"/>
<evidence type="ECO:0000256" key="1">
    <source>
        <dbReference type="ARBA" id="ARBA00001974"/>
    </source>
</evidence>
<reference evidence="8" key="1">
    <citation type="journal article" date="2013" name="Genome Announc.">
        <title>Draft genome sequence of Neofusicoccum parvum isolate UCR-NP2, a fungal vascular pathogen associated with grapevine cankers.</title>
        <authorList>
            <person name="Blanco-Ulate B."/>
            <person name="Rolshausen P."/>
            <person name="Cantu D."/>
        </authorList>
    </citation>
    <scope>NUCLEOTIDE SEQUENCE [LARGE SCALE GENOMIC DNA]</scope>
    <source>
        <strain evidence="8">UCR-NP2</strain>
    </source>
</reference>
<dbReference type="KEGG" id="npa:UCRNP2_1917"/>
<evidence type="ECO:0000256" key="4">
    <source>
        <dbReference type="ARBA" id="ARBA00022827"/>
    </source>
</evidence>
<dbReference type="OMA" id="HIAYIIA"/>
<organism evidence="7 8">
    <name type="scientific">Botryosphaeria parva (strain UCR-NP2)</name>
    <name type="common">Grapevine canker fungus</name>
    <name type="synonym">Neofusicoccum parvum</name>
    <dbReference type="NCBI Taxonomy" id="1287680"/>
    <lineage>
        <taxon>Eukaryota</taxon>
        <taxon>Fungi</taxon>
        <taxon>Dikarya</taxon>
        <taxon>Ascomycota</taxon>
        <taxon>Pezizomycotina</taxon>
        <taxon>Dothideomycetes</taxon>
        <taxon>Dothideomycetes incertae sedis</taxon>
        <taxon>Botryosphaeriales</taxon>
        <taxon>Botryosphaeriaceae</taxon>
        <taxon>Neofusicoccum</taxon>
    </lineage>
</organism>
<evidence type="ECO:0000256" key="2">
    <source>
        <dbReference type="ARBA" id="ARBA00010139"/>
    </source>
</evidence>